<dbReference type="InterPro" id="IPR014710">
    <property type="entry name" value="RmlC-like_jellyroll"/>
</dbReference>
<dbReference type="Proteomes" id="UP000255297">
    <property type="component" value="Unassembled WGS sequence"/>
</dbReference>
<dbReference type="PANTHER" id="PTHR43346">
    <property type="entry name" value="LIGAND BINDING DOMAIN PROTEIN, PUTATIVE (AFU_ORTHOLOGUE AFUA_6G14370)-RELATED"/>
    <property type="match status" value="1"/>
</dbReference>
<dbReference type="Pfam" id="PF07883">
    <property type="entry name" value="Cupin_2"/>
    <property type="match status" value="1"/>
</dbReference>
<dbReference type="PANTHER" id="PTHR43346:SF1">
    <property type="entry name" value="QUERCETIN 2,3-DIOXYGENASE-RELATED"/>
    <property type="match status" value="1"/>
</dbReference>
<dbReference type="SUPFAM" id="SSF51182">
    <property type="entry name" value="RmlC-like cupins"/>
    <property type="match status" value="1"/>
</dbReference>
<reference evidence="2 3" key="1">
    <citation type="submission" date="2018-06" db="EMBL/GenBank/DDBJ databases">
        <authorList>
            <consortium name="Pathogen Informatics"/>
            <person name="Doyle S."/>
        </authorList>
    </citation>
    <scope>NUCLEOTIDE SEQUENCE [LARGE SCALE GENOMIC DNA]</scope>
    <source>
        <strain evidence="2 3">NCTC11532</strain>
    </source>
</reference>
<dbReference type="AlphaFoldDB" id="A0A378LWC1"/>
<evidence type="ECO:0000313" key="3">
    <source>
        <dbReference type="Proteomes" id="UP000255297"/>
    </source>
</evidence>
<gene>
    <name evidence="2" type="ORF">NCTC11532_00521</name>
</gene>
<feature type="domain" description="Cupin type-2" evidence="1">
    <location>
        <begin position="32"/>
        <end position="101"/>
    </location>
</feature>
<proteinExistence type="predicted"/>
<sequence>MKGFIENIEQLALTNTNFRQVLYTGQHTQLVVMSIEPKEDIGMEVHQIVDQFLRIEKGEGTVVIDNMEYMIKDGDAIIIPAGAQHNITNSSDTEELKLYTLYSPPHHKDKTVHKTKADAIKDESDHI</sequence>
<accession>A0A378LWC1</accession>
<organism evidence="2 3">
    <name type="scientific">Legionella wadsworthii</name>
    <dbReference type="NCBI Taxonomy" id="28088"/>
    <lineage>
        <taxon>Bacteria</taxon>
        <taxon>Pseudomonadati</taxon>
        <taxon>Pseudomonadota</taxon>
        <taxon>Gammaproteobacteria</taxon>
        <taxon>Legionellales</taxon>
        <taxon>Legionellaceae</taxon>
        <taxon>Legionella</taxon>
    </lineage>
</organism>
<dbReference type="OrthoDB" id="191551at2"/>
<protein>
    <submittedName>
        <fullName evidence="2">Cupin</fullName>
    </submittedName>
</protein>
<dbReference type="RefSeq" id="WP_031562669.1">
    <property type="nucleotide sequence ID" value="NZ_CAAAIS010000002.1"/>
</dbReference>
<dbReference type="InterPro" id="IPR013096">
    <property type="entry name" value="Cupin_2"/>
</dbReference>
<dbReference type="EMBL" id="UGPB01000001">
    <property type="protein sequence ID" value="STY28351.1"/>
    <property type="molecule type" value="Genomic_DNA"/>
</dbReference>
<evidence type="ECO:0000313" key="2">
    <source>
        <dbReference type="EMBL" id="STY28351.1"/>
    </source>
</evidence>
<dbReference type="InterPro" id="IPR011051">
    <property type="entry name" value="RmlC_Cupin_sf"/>
</dbReference>
<keyword evidence="3" id="KW-1185">Reference proteome</keyword>
<evidence type="ECO:0000259" key="1">
    <source>
        <dbReference type="Pfam" id="PF07883"/>
    </source>
</evidence>
<dbReference type="InterPro" id="IPR052538">
    <property type="entry name" value="Flavonoid_dioxygenase-like"/>
</dbReference>
<dbReference type="Gene3D" id="2.60.120.10">
    <property type="entry name" value="Jelly Rolls"/>
    <property type="match status" value="1"/>
</dbReference>
<dbReference type="STRING" id="1122170.GCA_000701265_02156"/>
<name>A0A378LWC1_9GAMM</name>
<dbReference type="CDD" id="cd02223">
    <property type="entry name" value="cupin_Bh2720-like"/>
    <property type="match status" value="1"/>
</dbReference>